<accession>A0A1I4YA29</accession>
<sequence length="240" mass="28221">MLKIPRTDIEIQLQKVRDRRTAESNIVAQVKDIFEQEVRKDQQIQKTLSQGSGDQINTFNFELLESGRIFHLSDIEKICIDYRLRFLDSSFFKAEIPIEAISEIKKLEKQHHTSLKGFRIIAPSKLLKLDNADDPLLFAPMGNDYFYLVHKWGNDLHPLRKLLMWPFKYMENFVLVLLICSFLLALMVPDGLFSPKQTTTQFFIIFFFIFKWIAGLCIFYGVKFGKNFNSAIWQSRYYNA</sequence>
<dbReference type="STRING" id="287099.SAMN05660413_00623"/>
<dbReference type="EMBL" id="FOVL01000002">
    <property type="protein sequence ID" value="SFN34430.1"/>
    <property type="molecule type" value="Genomic_DNA"/>
</dbReference>
<keyword evidence="1" id="KW-0812">Transmembrane</keyword>
<proteinExistence type="predicted"/>
<evidence type="ECO:0000256" key="1">
    <source>
        <dbReference type="SAM" id="Phobius"/>
    </source>
</evidence>
<gene>
    <name evidence="2" type="ORF">SAMN05660413_00623</name>
</gene>
<organism evidence="2 3">
    <name type="scientific">Salegentibacter flavus</name>
    <dbReference type="NCBI Taxonomy" id="287099"/>
    <lineage>
        <taxon>Bacteria</taxon>
        <taxon>Pseudomonadati</taxon>
        <taxon>Bacteroidota</taxon>
        <taxon>Flavobacteriia</taxon>
        <taxon>Flavobacteriales</taxon>
        <taxon>Flavobacteriaceae</taxon>
        <taxon>Salegentibacter</taxon>
    </lineage>
</organism>
<evidence type="ECO:0000313" key="2">
    <source>
        <dbReference type="EMBL" id="SFN34430.1"/>
    </source>
</evidence>
<dbReference type="Proteomes" id="UP000199153">
    <property type="component" value="Unassembled WGS sequence"/>
</dbReference>
<protein>
    <submittedName>
        <fullName evidence="2">Uncharacterized protein</fullName>
    </submittedName>
</protein>
<reference evidence="2 3" key="1">
    <citation type="submission" date="2016-10" db="EMBL/GenBank/DDBJ databases">
        <authorList>
            <person name="de Groot N.N."/>
        </authorList>
    </citation>
    <scope>NUCLEOTIDE SEQUENCE [LARGE SCALE GENOMIC DNA]</scope>
    <source>
        <strain evidence="2 3">DSM 17794</strain>
    </source>
</reference>
<evidence type="ECO:0000313" key="3">
    <source>
        <dbReference type="Proteomes" id="UP000199153"/>
    </source>
</evidence>
<dbReference type="RefSeq" id="WP_093405718.1">
    <property type="nucleotide sequence ID" value="NZ_FOVL01000002.1"/>
</dbReference>
<dbReference type="OrthoDB" id="1425482at2"/>
<keyword evidence="3" id="KW-1185">Reference proteome</keyword>
<feature type="transmembrane region" description="Helical" evidence="1">
    <location>
        <begin position="169"/>
        <end position="188"/>
    </location>
</feature>
<keyword evidence="1" id="KW-0472">Membrane</keyword>
<feature type="transmembrane region" description="Helical" evidence="1">
    <location>
        <begin position="200"/>
        <end position="222"/>
    </location>
</feature>
<dbReference type="AlphaFoldDB" id="A0A1I4YA29"/>
<keyword evidence="1" id="KW-1133">Transmembrane helix</keyword>
<name>A0A1I4YA29_9FLAO</name>